<comment type="similarity">
    <text evidence="1 8">Belongs to the DNA polymerase type-X family.</text>
</comment>
<dbReference type="GO" id="GO:0003887">
    <property type="term" value="F:DNA-directed DNA polymerase activity"/>
    <property type="evidence" value="ECO:0007669"/>
    <property type="project" value="UniProtKB-UniRule"/>
</dbReference>
<dbReference type="InterPro" id="IPR027421">
    <property type="entry name" value="DNA_pol_lamdba_lyase_dom_sf"/>
</dbReference>
<dbReference type="Pfam" id="PF14716">
    <property type="entry name" value="HHH_8"/>
    <property type="match status" value="1"/>
</dbReference>
<dbReference type="InterPro" id="IPR043519">
    <property type="entry name" value="NT_sf"/>
</dbReference>
<keyword evidence="2 8" id="KW-0808">Transferase</keyword>
<feature type="compositionally biased region" description="Polar residues" evidence="9">
    <location>
        <begin position="125"/>
        <end position="137"/>
    </location>
</feature>
<dbReference type="GO" id="GO:0006303">
    <property type="term" value="P:double-strand break repair via nonhomologous end joining"/>
    <property type="evidence" value="ECO:0007669"/>
    <property type="project" value="TreeGrafter"/>
</dbReference>
<evidence type="ECO:0000256" key="3">
    <source>
        <dbReference type="ARBA" id="ARBA00022695"/>
    </source>
</evidence>
<dbReference type="AlphaFoldDB" id="K1XL12"/>
<dbReference type="HOGENOM" id="CLU_008698_4_1_1"/>
<keyword evidence="3 8" id="KW-0548">Nucleotidyltransferase</keyword>
<dbReference type="InParanoid" id="K1XL12"/>
<proteinExistence type="inferred from homology"/>
<evidence type="ECO:0000256" key="1">
    <source>
        <dbReference type="ARBA" id="ARBA00008323"/>
    </source>
</evidence>
<dbReference type="InterPro" id="IPR001357">
    <property type="entry name" value="BRCT_dom"/>
</dbReference>
<dbReference type="Gene3D" id="1.10.150.20">
    <property type="entry name" value="5' to 3' exonuclease, C-terminal subdomain"/>
    <property type="match status" value="1"/>
</dbReference>
<dbReference type="InterPro" id="IPR002008">
    <property type="entry name" value="DNA_pol_X_beta-like"/>
</dbReference>
<dbReference type="FunFam" id="1.10.150.110:FF:000005">
    <property type="entry name" value="DNA polymerase POL4"/>
    <property type="match status" value="1"/>
</dbReference>
<dbReference type="Pfam" id="PF14792">
    <property type="entry name" value="DNA_pol_B_palm"/>
    <property type="match status" value="1"/>
</dbReference>
<dbReference type="GO" id="GO:0005634">
    <property type="term" value="C:nucleus"/>
    <property type="evidence" value="ECO:0007669"/>
    <property type="project" value="UniProtKB-SubCell"/>
</dbReference>
<dbReference type="EMBL" id="JH921428">
    <property type="protein sequence ID" value="EKD21278.1"/>
    <property type="molecule type" value="Genomic_DNA"/>
</dbReference>
<feature type="region of interest" description="Disordered" evidence="9">
    <location>
        <begin position="82"/>
        <end position="169"/>
    </location>
</feature>
<dbReference type="PROSITE" id="PS50172">
    <property type="entry name" value="BRCT"/>
    <property type="match status" value="1"/>
</dbReference>
<dbReference type="InterPro" id="IPR028207">
    <property type="entry name" value="DNA_pol_B_palm_palm"/>
</dbReference>
<dbReference type="Gene3D" id="3.30.210.10">
    <property type="entry name" value="DNA polymerase, thumb domain"/>
    <property type="match status" value="1"/>
</dbReference>
<dbReference type="SUPFAM" id="SSF47802">
    <property type="entry name" value="DNA polymerase beta, N-terminal domain-like"/>
    <property type="match status" value="1"/>
</dbReference>
<evidence type="ECO:0000256" key="8">
    <source>
        <dbReference type="RuleBase" id="RU366014"/>
    </source>
</evidence>
<dbReference type="eggNOG" id="KOG2534">
    <property type="taxonomic scope" value="Eukaryota"/>
</dbReference>
<comment type="subcellular location">
    <subcellularLocation>
        <location evidence="8">Nucleus</location>
    </subcellularLocation>
</comment>
<evidence type="ECO:0000256" key="4">
    <source>
        <dbReference type="ARBA" id="ARBA00022763"/>
    </source>
</evidence>
<feature type="region of interest" description="Disordered" evidence="9">
    <location>
        <begin position="520"/>
        <end position="542"/>
    </location>
</feature>
<dbReference type="Gene3D" id="3.30.460.10">
    <property type="entry name" value="Beta Polymerase, domain 2"/>
    <property type="match status" value="1"/>
</dbReference>
<dbReference type="SMART" id="SM00483">
    <property type="entry name" value="POLXc"/>
    <property type="match status" value="1"/>
</dbReference>
<dbReference type="GO" id="GO:0003677">
    <property type="term" value="F:DNA binding"/>
    <property type="evidence" value="ECO:0007669"/>
    <property type="project" value="UniProtKB-UniRule"/>
</dbReference>
<keyword evidence="4 8" id="KW-0227">DNA damage</keyword>
<dbReference type="InterPro" id="IPR010996">
    <property type="entry name" value="HHH_MUS81"/>
</dbReference>
<dbReference type="InterPro" id="IPR019843">
    <property type="entry name" value="DNA_pol-X_BS"/>
</dbReference>
<evidence type="ECO:0000256" key="9">
    <source>
        <dbReference type="SAM" id="MobiDB-lite"/>
    </source>
</evidence>
<dbReference type="OrthoDB" id="205514at2759"/>
<dbReference type="Proteomes" id="UP000006753">
    <property type="component" value="Unassembled WGS sequence"/>
</dbReference>
<dbReference type="InterPro" id="IPR029398">
    <property type="entry name" value="PolB_thumb"/>
</dbReference>
<dbReference type="SUPFAM" id="SSF81585">
    <property type="entry name" value="PsbU/PolX domain-like"/>
    <property type="match status" value="1"/>
</dbReference>
<evidence type="ECO:0000256" key="2">
    <source>
        <dbReference type="ARBA" id="ARBA00022679"/>
    </source>
</evidence>
<gene>
    <name evidence="11" type="ORF">MBM_00391</name>
</gene>
<dbReference type="Pfam" id="PF10391">
    <property type="entry name" value="DNA_pol_lambd_f"/>
    <property type="match status" value="1"/>
</dbReference>
<dbReference type="Pfam" id="PF14791">
    <property type="entry name" value="DNA_pol_B_thumb"/>
    <property type="match status" value="1"/>
</dbReference>
<evidence type="ECO:0000256" key="5">
    <source>
        <dbReference type="ARBA" id="ARBA00022932"/>
    </source>
</evidence>
<reference evidence="11 12" key="1">
    <citation type="journal article" date="2012" name="BMC Genomics">
        <title>Sequencing the genome of Marssonina brunnea reveals fungus-poplar co-evolution.</title>
        <authorList>
            <person name="Zhu S."/>
            <person name="Cao Y.-Z."/>
            <person name="Jiang C."/>
            <person name="Tan B.-Y."/>
            <person name="Wang Z."/>
            <person name="Feng S."/>
            <person name="Zhang L."/>
            <person name="Su X.-H."/>
            <person name="Brejova B."/>
            <person name="Vinar T."/>
            <person name="Xu M."/>
            <person name="Wang M.-X."/>
            <person name="Zhang S.-G."/>
            <person name="Huang M.-R."/>
            <person name="Wu R."/>
            <person name="Zhou Y."/>
        </authorList>
    </citation>
    <scope>NUCLEOTIDE SEQUENCE [LARGE SCALE GENOMIC DNA]</scope>
    <source>
        <strain evidence="11 12">MB_m1</strain>
    </source>
</reference>
<feature type="domain" description="BRCT" evidence="10">
    <location>
        <begin position="176"/>
        <end position="199"/>
    </location>
</feature>
<evidence type="ECO:0000259" key="10">
    <source>
        <dbReference type="PROSITE" id="PS50172"/>
    </source>
</evidence>
<dbReference type="InterPro" id="IPR002054">
    <property type="entry name" value="DNA-dir_DNA_pol_X"/>
</dbReference>
<dbReference type="Gene3D" id="1.10.150.110">
    <property type="entry name" value="DNA polymerase beta, N-terminal domain-like"/>
    <property type="match status" value="1"/>
</dbReference>
<dbReference type="InterPro" id="IPR018944">
    <property type="entry name" value="DNA_pol_lambd_fingers_domain"/>
</dbReference>
<sequence length="665" mass="74740">MALALKFPRMHVFASNLEDGNPKKFKEMEEAFGSPVLAEELKLAIGFILSKKRAACELSKLLRASGLTTEAVPVKGFVPTVRDRKEALPGPGAEKHSPPSEADSPKKRRKLNDSSTAEKEVISVLSDSETAIASSSGSEDDRQLGTKVPARKKQAGKSENAPADPSASLCGRTVGVYRVQWYDECLKANKILPMEPYLIYAGKIIPRKSEASDSANPLGNTVPSKYSEAPDPKSIWNRAKNDTPPPAGQRSFNGHRDGHSRGQKPGLIRKETSDDEEEKQMPELPDYLKNPYSCFRRTPMHGPNDEFVEQLRKIKKIREIEGDQVGFRSYNAAIASIAAYPFKIKCLAEVTRLHACGQKFAQLWYEWHRTGKVAEIEDKKVDDRFKIIEIFYGIHDVGAHTALSYYARGWRDLDDIVENWNKIQRNQQIGVKYYDEFNKMKIPRSEVKNIGDVTLDHANRLRPGFQLVICGGYRRGKLMSGDVDIMLSHPDEEATDGTIHELLNSLEQDGYLTHRLDVSDRNSRRGQEPSQNGGSGAASSGFDSLDKGLIVWQDPDWPTKEDDLKANPHARNPNPHRRVDILVSPWKTAGCAVLGWTGGTMFERDLRLYCREKLNLRFDSSGIRRRDDGTWLDLEAGGTDMVEKEKMVFAGLKIPWREPTERYTD</sequence>
<dbReference type="FunFam" id="3.30.210.10:FF:000005">
    <property type="entry name" value="DNA polymerase IV"/>
    <property type="match status" value="1"/>
</dbReference>
<dbReference type="FunCoup" id="K1XL12">
    <property type="interactions" value="257"/>
</dbReference>
<protein>
    <recommendedName>
        <fullName evidence="8">DNA polymerase</fullName>
        <ecNumber evidence="8">2.7.7.7</ecNumber>
    </recommendedName>
</protein>
<dbReference type="STRING" id="1072389.K1XL12"/>
<dbReference type="RefSeq" id="XP_007288280.1">
    <property type="nucleotide sequence ID" value="XM_007288218.1"/>
</dbReference>
<evidence type="ECO:0000313" key="11">
    <source>
        <dbReference type="EMBL" id="EKD21278.1"/>
    </source>
</evidence>
<keyword evidence="6 8" id="KW-0234">DNA repair</keyword>
<accession>K1XL12</accession>
<comment type="catalytic activity">
    <reaction evidence="7 8">
        <text>DNA(n) + a 2'-deoxyribonucleoside 5'-triphosphate = DNA(n+1) + diphosphate</text>
        <dbReference type="Rhea" id="RHEA:22508"/>
        <dbReference type="Rhea" id="RHEA-COMP:17339"/>
        <dbReference type="Rhea" id="RHEA-COMP:17340"/>
        <dbReference type="ChEBI" id="CHEBI:33019"/>
        <dbReference type="ChEBI" id="CHEBI:61560"/>
        <dbReference type="ChEBI" id="CHEBI:173112"/>
        <dbReference type="EC" id="2.7.7.7"/>
    </reaction>
</comment>
<keyword evidence="5 8" id="KW-0239">DNA-directed DNA polymerase</keyword>
<dbReference type="CDD" id="cd00141">
    <property type="entry name" value="NT_POLXc"/>
    <property type="match status" value="1"/>
</dbReference>
<evidence type="ECO:0000256" key="7">
    <source>
        <dbReference type="ARBA" id="ARBA00049244"/>
    </source>
</evidence>
<evidence type="ECO:0000256" key="6">
    <source>
        <dbReference type="ARBA" id="ARBA00023204"/>
    </source>
</evidence>
<evidence type="ECO:0000313" key="12">
    <source>
        <dbReference type="Proteomes" id="UP000006753"/>
    </source>
</evidence>
<dbReference type="SUPFAM" id="SSF81301">
    <property type="entry name" value="Nucleotidyltransferase"/>
    <property type="match status" value="1"/>
</dbReference>
<dbReference type="OMA" id="QWITHTL"/>
<dbReference type="InterPro" id="IPR037160">
    <property type="entry name" value="DNA_Pol_thumb_sf"/>
</dbReference>
<feature type="compositionally biased region" description="Polar residues" evidence="9">
    <location>
        <begin position="212"/>
        <end position="224"/>
    </location>
</feature>
<dbReference type="PANTHER" id="PTHR11276">
    <property type="entry name" value="DNA POLYMERASE TYPE-X FAMILY MEMBER"/>
    <property type="match status" value="1"/>
</dbReference>
<dbReference type="KEGG" id="mbe:MBM_00391"/>
<keyword evidence="12" id="KW-1185">Reference proteome</keyword>
<dbReference type="PRINTS" id="PR00870">
    <property type="entry name" value="DNAPOLXBETA"/>
</dbReference>
<organism evidence="11 12">
    <name type="scientific">Marssonina brunnea f. sp. multigermtubi (strain MB_m1)</name>
    <name type="common">Marssonina leaf spot fungus</name>
    <dbReference type="NCBI Taxonomy" id="1072389"/>
    <lineage>
        <taxon>Eukaryota</taxon>
        <taxon>Fungi</taxon>
        <taxon>Dikarya</taxon>
        <taxon>Ascomycota</taxon>
        <taxon>Pezizomycotina</taxon>
        <taxon>Leotiomycetes</taxon>
        <taxon>Helotiales</taxon>
        <taxon>Drepanopezizaceae</taxon>
        <taxon>Drepanopeziza</taxon>
    </lineage>
</organism>
<feature type="region of interest" description="Disordered" evidence="9">
    <location>
        <begin position="210"/>
        <end position="286"/>
    </location>
</feature>
<dbReference type="PRINTS" id="PR00869">
    <property type="entry name" value="DNAPOLX"/>
</dbReference>
<dbReference type="EC" id="2.7.7.7" evidence="8"/>
<name>K1XL12_MARBU</name>
<comment type="function">
    <text evidence="8">DNA polymerase that functions in several pathways of DNA repair. Involved in base excision repair (BER) responsible for repair of lesions that give rise to abasic (AP) sites in DNA. Also contributes to DNA double-strand break repair by non-homologous end joining and homologous recombination. Has both template-dependent and template-independent (terminal transferase) DNA polymerase activities. Has also a 5'-deoxyribose-5-phosphate lyase (dRP lyase) activity.</text>
</comment>
<dbReference type="GO" id="GO:0046872">
    <property type="term" value="F:metal ion binding"/>
    <property type="evidence" value="ECO:0007669"/>
    <property type="project" value="UniProtKB-UniRule"/>
</dbReference>
<feature type="compositionally biased region" description="Basic and acidic residues" evidence="9">
    <location>
        <begin position="82"/>
        <end position="98"/>
    </location>
</feature>
<dbReference type="InterPro" id="IPR022312">
    <property type="entry name" value="DNA_pol_X"/>
</dbReference>
<dbReference type="GeneID" id="18756326"/>
<dbReference type="PROSITE" id="PS00522">
    <property type="entry name" value="DNA_POLYMERASE_X"/>
    <property type="match status" value="1"/>
</dbReference>
<keyword evidence="8" id="KW-0539">Nucleus</keyword>
<dbReference type="PANTHER" id="PTHR11276:SF29">
    <property type="entry name" value="DNA POLYMERASE TYPE-X FAMILY PROTEIN POL4"/>
    <property type="match status" value="1"/>
</dbReference>